<evidence type="ECO:0000256" key="4">
    <source>
        <dbReference type="RuleBase" id="RU362116"/>
    </source>
</evidence>
<dbReference type="InterPro" id="IPR037925">
    <property type="entry name" value="FlgE/F/G-like"/>
</dbReference>
<accession>A0A850SRM4</accession>
<keyword evidence="3 4" id="KW-0975">Bacterial flagellum</keyword>
<evidence type="ECO:0000259" key="5">
    <source>
        <dbReference type="Pfam" id="PF06429"/>
    </source>
</evidence>
<gene>
    <name evidence="7" type="ORF">HXW94_03605</name>
</gene>
<comment type="caution">
    <text evidence="7">The sequence shown here is derived from an EMBL/GenBank/DDBJ whole genome shotgun (WGS) entry which is preliminary data.</text>
</comment>
<evidence type="ECO:0000313" key="7">
    <source>
        <dbReference type="EMBL" id="NWH04084.1"/>
    </source>
</evidence>
<dbReference type="GO" id="GO:0071978">
    <property type="term" value="P:bacterial-type flagellum-dependent swarming motility"/>
    <property type="evidence" value="ECO:0007669"/>
    <property type="project" value="TreeGrafter"/>
</dbReference>
<sequence>MILEMTRPTQGGLRQERKLEAVSNNLANASSIGFKKDVVSFDKAFRARVDQDFTQGDVIKTDNPLDVALGPQGLFKVETPDGIKYTRNGNFSLSSEGILVDKSGNPVMGQGGAVFIDTLGPNTSVNIDEYGQIFLNNEILDTLDVVSFENMERLEKTGNNLFVYAGDTADEITLENVKVEAGSLEQANVQVVEEMAKMIDYQRMFETYTKSIKTFDEIDSKAINEVGLFT</sequence>
<dbReference type="AlphaFoldDB" id="A0A850SRM4"/>
<dbReference type="Pfam" id="PF22692">
    <property type="entry name" value="LlgE_F_G_D1"/>
    <property type="match status" value="1"/>
</dbReference>
<dbReference type="NCBIfam" id="TIGR03506">
    <property type="entry name" value="FlgEFG_subfam"/>
    <property type="match status" value="1"/>
</dbReference>
<comment type="similarity">
    <text evidence="2 4">Belongs to the flagella basal body rod proteins family.</text>
</comment>
<dbReference type="PANTHER" id="PTHR30435">
    <property type="entry name" value="FLAGELLAR PROTEIN"/>
    <property type="match status" value="1"/>
</dbReference>
<comment type="subcellular location">
    <subcellularLocation>
        <location evidence="1 4">Bacterial flagellum basal body</location>
    </subcellularLocation>
</comment>
<evidence type="ECO:0000256" key="2">
    <source>
        <dbReference type="ARBA" id="ARBA00009677"/>
    </source>
</evidence>
<dbReference type="GO" id="GO:0009425">
    <property type="term" value="C:bacterial-type flagellum basal body"/>
    <property type="evidence" value="ECO:0007669"/>
    <property type="project" value="UniProtKB-SubCell"/>
</dbReference>
<keyword evidence="8" id="KW-1185">Reference proteome</keyword>
<dbReference type="InterPro" id="IPR053967">
    <property type="entry name" value="LlgE_F_G-like_D1"/>
</dbReference>
<keyword evidence="7" id="KW-0282">Flagellum</keyword>
<dbReference type="EMBL" id="JACADJ010000007">
    <property type="protein sequence ID" value="NWH04084.1"/>
    <property type="molecule type" value="Genomic_DNA"/>
</dbReference>
<feature type="domain" description="Flagellar basal-body/hook protein C-terminal" evidence="5">
    <location>
        <begin position="181"/>
        <end position="224"/>
    </location>
</feature>
<evidence type="ECO:0000256" key="3">
    <source>
        <dbReference type="ARBA" id="ARBA00023143"/>
    </source>
</evidence>
<dbReference type="SUPFAM" id="SSF117143">
    <property type="entry name" value="Flagellar hook protein flgE"/>
    <property type="match status" value="1"/>
</dbReference>
<keyword evidence="7" id="KW-0969">Cilium</keyword>
<evidence type="ECO:0000259" key="6">
    <source>
        <dbReference type="Pfam" id="PF22692"/>
    </source>
</evidence>
<evidence type="ECO:0000256" key="1">
    <source>
        <dbReference type="ARBA" id="ARBA00004117"/>
    </source>
</evidence>
<dbReference type="Pfam" id="PF06429">
    <property type="entry name" value="Flg_bbr_C"/>
    <property type="match status" value="1"/>
</dbReference>
<dbReference type="InterPro" id="IPR020013">
    <property type="entry name" value="Flagellar_FlgE/F/G"/>
</dbReference>
<dbReference type="PANTHER" id="PTHR30435:SF19">
    <property type="entry name" value="FLAGELLAR BASAL-BODY ROD PROTEIN FLGG"/>
    <property type="match status" value="1"/>
</dbReference>
<feature type="domain" description="Flagellar hook protein FlgE/F/G-like D1" evidence="6">
    <location>
        <begin position="72"/>
        <end position="133"/>
    </location>
</feature>
<dbReference type="InterPro" id="IPR010930">
    <property type="entry name" value="Flg_bb/hook_C_dom"/>
</dbReference>
<name>A0A850SRM4_9BACT</name>
<dbReference type="RefSeq" id="WP_178365534.1">
    <property type="nucleotide sequence ID" value="NZ_JACADJ010000007.1"/>
</dbReference>
<proteinExistence type="inferred from homology"/>
<keyword evidence="7" id="KW-0966">Cell projection</keyword>
<evidence type="ECO:0000313" key="8">
    <source>
        <dbReference type="Proteomes" id="UP000553343"/>
    </source>
</evidence>
<protein>
    <submittedName>
        <fullName evidence="7">Flagellar hook-basal body protein</fullName>
    </submittedName>
</protein>
<dbReference type="Proteomes" id="UP000553343">
    <property type="component" value="Unassembled WGS sequence"/>
</dbReference>
<reference evidence="7 8" key="1">
    <citation type="submission" date="2020-06" db="EMBL/GenBank/DDBJ databases">
        <title>High-quality draft genome of sulfate reducer Desulfobacter latus type strain AcrS2 isolated from marine sediment.</title>
        <authorList>
            <person name="Hoppe M."/>
            <person name="Larsen C.K."/>
            <person name="Marshall I.P.G."/>
            <person name="Schramm A."/>
            <person name="Marietou A.G."/>
        </authorList>
    </citation>
    <scope>NUCLEOTIDE SEQUENCE [LARGE SCALE GENOMIC DNA]</scope>
    <source>
        <strain evidence="7 8">AcRS2</strain>
    </source>
</reference>
<organism evidence="7 8">
    <name type="scientific">Desulfobacter latus</name>
    <dbReference type="NCBI Taxonomy" id="2292"/>
    <lineage>
        <taxon>Bacteria</taxon>
        <taxon>Pseudomonadati</taxon>
        <taxon>Thermodesulfobacteriota</taxon>
        <taxon>Desulfobacteria</taxon>
        <taxon>Desulfobacterales</taxon>
        <taxon>Desulfobacteraceae</taxon>
        <taxon>Desulfobacter</taxon>
    </lineage>
</organism>